<feature type="transmembrane region" description="Helical" evidence="1">
    <location>
        <begin position="417"/>
        <end position="436"/>
    </location>
</feature>
<feature type="transmembrane region" description="Helical" evidence="1">
    <location>
        <begin position="304"/>
        <end position="320"/>
    </location>
</feature>
<keyword evidence="1" id="KW-0472">Membrane</keyword>
<feature type="transmembrane region" description="Helical" evidence="1">
    <location>
        <begin position="228"/>
        <end position="252"/>
    </location>
</feature>
<keyword evidence="1" id="KW-0812">Transmembrane</keyword>
<dbReference type="PANTHER" id="PTHR38454:SF1">
    <property type="entry name" value="INTEGRAL MEMBRANE PROTEIN"/>
    <property type="match status" value="1"/>
</dbReference>
<name>A0AAU8IJ39_9BACL</name>
<feature type="transmembrane region" description="Helical" evidence="1">
    <location>
        <begin position="134"/>
        <end position="155"/>
    </location>
</feature>
<feature type="transmembrane region" description="Helical" evidence="1">
    <location>
        <begin position="196"/>
        <end position="216"/>
    </location>
</feature>
<dbReference type="RefSeq" id="WP_353949306.1">
    <property type="nucleotide sequence ID" value="NZ_CP159510.1"/>
</dbReference>
<feature type="transmembrane region" description="Helical" evidence="1">
    <location>
        <begin position="738"/>
        <end position="758"/>
    </location>
</feature>
<dbReference type="Pfam" id="PF09586">
    <property type="entry name" value="YfhO"/>
    <property type="match status" value="2"/>
</dbReference>
<gene>
    <name evidence="2" type="ORF">ABNN70_07345</name>
</gene>
<feature type="transmembrane region" description="Helical" evidence="1">
    <location>
        <begin position="332"/>
        <end position="349"/>
    </location>
</feature>
<dbReference type="PANTHER" id="PTHR38454">
    <property type="entry name" value="INTEGRAL MEMBRANE PROTEIN-RELATED"/>
    <property type="match status" value="1"/>
</dbReference>
<dbReference type="AlphaFoldDB" id="A0AAU8IJ39"/>
<reference evidence="2" key="1">
    <citation type="submission" date="2024-06" db="EMBL/GenBank/DDBJ databases">
        <authorList>
            <person name="Fan A."/>
            <person name="Zhang F.Y."/>
            <person name="Zhang L."/>
        </authorList>
    </citation>
    <scope>NUCLEOTIDE SEQUENCE</scope>
    <source>
        <strain evidence="2">Y61</strain>
    </source>
</reference>
<accession>A0AAU8IJ39</accession>
<feature type="transmembrane region" description="Helical" evidence="1">
    <location>
        <begin position="17"/>
        <end position="35"/>
    </location>
</feature>
<dbReference type="EMBL" id="CP159510">
    <property type="protein sequence ID" value="XCJ18243.1"/>
    <property type="molecule type" value="Genomic_DNA"/>
</dbReference>
<feature type="transmembrane region" description="Helical" evidence="1">
    <location>
        <begin position="91"/>
        <end position="113"/>
    </location>
</feature>
<feature type="transmembrane region" description="Helical" evidence="1">
    <location>
        <begin position="355"/>
        <end position="373"/>
    </location>
</feature>
<keyword evidence="1" id="KW-1133">Transmembrane helix</keyword>
<evidence type="ECO:0000313" key="2">
    <source>
        <dbReference type="EMBL" id="XCJ18243.1"/>
    </source>
</evidence>
<evidence type="ECO:0000256" key="1">
    <source>
        <dbReference type="SAM" id="Phobius"/>
    </source>
</evidence>
<sequence length="781" mass="89143">MPQYMLRKIGKNDYTKVFLLCLLTSGMMFLPTLLMNKGLFSLVGDFNYQQIPFNILSNRAIKSGDIFWNWYTDLGSNFIGSYSFYTLGSPFFWLSLLFPPFAFPYVVAPLLMLKYCTAGLTAYAYIRRYVKDGRYAIIGALLYAFSGFSTVNLMFNHFHDVIALFPLLLFGLDRLVLNKKCGWFAAAVALNATLNFFFFTGEVVFLLLYFIVRFLAEDFKRYVRRLPAVLLEGVIGVGMAGVLLLPAVLFTLQNPRLDAFLYGPTALIFDGRRYLELLKAFFMPADIMPHQSAIYPSDFTSSGAWLPLFGPVAVFALLIGSKKSWMSRLFKVLVVMACVPLLNSLFYAFNASYYARWLYMPVLIMALMTAVVLEKREAYPCSRALLVTSVVTGLLAGFLLFYPWSESQKSAVLQMDLFLFYLCSTAAGLTTAYYLLIRFRNARRWMLFTTIGVVLFSGGLGFFNIASIHSIYPWQSPQAIEDTVVKTGQEVKRVLPDREDYRISISDNGWNLPMVSQTPTVNSFTSMVNGSIFQFYESIGSPRDVKTIIPEDYYGLKPLLSVGYAVQTQPRAKQKPYASFFNGTNTIYIYKNPDALPVGFTYDYYLTESRFDHIADQYKHLVLLKAAVLPDGEVNRVRNRMLPLPESQIFTFEKNDYRKDLEARQKEASRSFHHDARGFTSEIDVDANKFAFFSVPYDKGWSATVNGRAVQIINSDGFMMVPVYEGKNIIRFNYHTPGLTAGIFLSLVSGSGFIVWIFRRRLFKRKMIRKRRLPQQSLFRT</sequence>
<organism evidence="2">
    <name type="scientific">Sporolactobacillus sp. Y61</name>
    <dbReference type="NCBI Taxonomy" id="3160863"/>
    <lineage>
        <taxon>Bacteria</taxon>
        <taxon>Bacillati</taxon>
        <taxon>Bacillota</taxon>
        <taxon>Bacilli</taxon>
        <taxon>Bacillales</taxon>
        <taxon>Sporolactobacillaceae</taxon>
        <taxon>Sporolactobacillus</taxon>
    </lineage>
</organism>
<protein>
    <submittedName>
        <fullName evidence="2">YfhO family protein</fullName>
    </submittedName>
</protein>
<feature type="transmembrane region" description="Helical" evidence="1">
    <location>
        <begin position="445"/>
        <end position="466"/>
    </location>
</feature>
<feature type="transmembrane region" description="Helical" evidence="1">
    <location>
        <begin position="385"/>
        <end position="405"/>
    </location>
</feature>
<dbReference type="InterPro" id="IPR018580">
    <property type="entry name" value="Uncharacterised_YfhO"/>
</dbReference>
<proteinExistence type="predicted"/>